<dbReference type="PROSITE" id="PS51827">
    <property type="entry name" value="XTBD"/>
    <property type="match status" value="1"/>
</dbReference>
<feature type="compositionally biased region" description="Basic and acidic residues" evidence="1">
    <location>
        <begin position="1494"/>
        <end position="1510"/>
    </location>
</feature>
<feature type="compositionally biased region" description="Polar residues" evidence="1">
    <location>
        <begin position="1423"/>
        <end position="1432"/>
    </location>
</feature>
<feature type="compositionally biased region" description="Basic and acidic residues" evidence="1">
    <location>
        <begin position="413"/>
        <end position="446"/>
    </location>
</feature>
<feature type="region of interest" description="Disordered" evidence="1">
    <location>
        <begin position="386"/>
        <end position="446"/>
    </location>
</feature>
<gene>
    <name evidence="3" type="ORF">g.13486</name>
</gene>
<proteinExistence type="predicted"/>
<feature type="compositionally biased region" description="Low complexity" evidence="1">
    <location>
        <begin position="1513"/>
        <end position="1524"/>
    </location>
</feature>
<feature type="region of interest" description="Disordered" evidence="1">
    <location>
        <begin position="718"/>
        <end position="748"/>
    </location>
</feature>
<feature type="compositionally biased region" description="Basic and acidic residues" evidence="1">
    <location>
        <begin position="1434"/>
        <end position="1449"/>
    </location>
</feature>
<reference evidence="3" key="1">
    <citation type="submission" date="2015-11" db="EMBL/GenBank/DDBJ databases">
        <title>De novo transcriptome assembly of four potential Pierce s Disease insect vectors from Arizona vineyards.</title>
        <authorList>
            <person name="Tassone E.E."/>
        </authorList>
    </citation>
    <scope>NUCLEOTIDE SEQUENCE</scope>
</reference>
<name>A0A1B6KUT3_9HEMI</name>
<feature type="compositionally biased region" description="Basic and acidic residues" evidence="1">
    <location>
        <begin position="1366"/>
        <end position="1390"/>
    </location>
</feature>
<feature type="compositionally biased region" description="Basic and acidic residues" evidence="1">
    <location>
        <begin position="1458"/>
        <end position="1472"/>
    </location>
</feature>
<organism evidence="3">
    <name type="scientific">Graphocephala atropunctata</name>
    <dbReference type="NCBI Taxonomy" id="36148"/>
    <lineage>
        <taxon>Eukaryota</taxon>
        <taxon>Metazoa</taxon>
        <taxon>Ecdysozoa</taxon>
        <taxon>Arthropoda</taxon>
        <taxon>Hexapoda</taxon>
        <taxon>Insecta</taxon>
        <taxon>Pterygota</taxon>
        <taxon>Neoptera</taxon>
        <taxon>Paraneoptera</taxon>
        <taxon>Hemiptera</taxon>
        <taxon>Auchenorrhyncha</taxon>
        <taxon>Membracoidea</taxon>
        <taxon>Cicadellidae</taxon>
        <taxon>Cicadellinae</taxon>
        <taxon>Cicadellini</taxon>
        <taxon>Graphocephala</taxon>
    </lineage>
</organism>
<feature type="compositionally biased region" description="Polar residues" evidence="1">
    <location>
        <begin position="1134"/>
        <end position="1145"/>
    </location>
</feature>
<feature type="region of interest" description="Disordered" evidence="1">
    <location>
        <begin position="1405"/>
        <end position="1472"/>
    </location>
</feature>
<feature type="region of interest" description="Disordered" evidence="1">
    <location>
        <begin position="1339"/>
        <end position="1390"/>
    </location>
</feature>
<feature type="compositionally biased region" description="Low complexity" evidence="1">
    <location>
        <begin position="1102"/>
        <end position="1118"/>
    </location>
</feature>
<feature type="region of interest" description="Disordered" evidence="1">
    <location>
        <begin position="1087"/>
        <end position="1157"/>
    </location>
</feature>
<evidence type="ECO:0000256" key="1">
    <source>
        <dbReference type="SAM" id="MobiDB-lite"/>
    </source>
</evidence>
<protein>
    <recommendedName>
        <fullName evidence="2">XRN2-binding (XTBD) domain-containing protein</fullName>
    </recommendedName>
</protein>
<feature type="region of interest" description="Disordered" evidence="1">
    <location>
        <begin position="1494"/>
        <end position="1524"/>
    </location>
</feature>
<feature type="compositionally biased region" description="Basic and acidic residues" evidence="1">
    <location>
        <begin position="1406"/>
        <end position="1421"/>
    </location>
</feature>
<evidence type="ECO:0000313" key="3">
    <source>
        <dbReference type="EMBL" id="JAT15161.1"/>
    </source>
</evidence>
<feature type="domain" description="XRN2-binding (XTBD)" evidence="2">
    <location>
        <begin position="14"/>
        <end position="101"/>
    </location>
</feature>
<feature type="compositionally biased region" description="Acidic residues" evidence="1">
    <location>
        <begin position="389"/>
        <end position="403"/>
    </location>
</feature>
<dbReference type="Pfam" id="PF11952">
    <property type="entry name" value="XTBD"/>
    <property type="match status" value="1"/>
</dbReference>
<sequence length="1791" mass="205684">MIRKKSLFNFQWDVDKYKKNYDPEHWELCKSFMITHQNKYPEQKLVHLTEAFYQIGVYGSSYDPKTTRLVSALTIEVLDKFLDLHPGAMRHPFRKSAVVTQEVSGVTSDDPSSKEDAEKAKSTSTWDVAADKSIIANILVESQMKSLLKGLVIIYDVTRESTMNDNKVSIIEESFKRSKFGPLHWDKDETHNNLCPIRMSLKWKGTVLAEGEGSEDKTLRLRLAQAVLSKISTFTHGIEAKWSYYRDGRKPDLFDRMNPRKSNVYKSMPRSQFKGMEEITSFIDTFANSDSFAEIIFGMDFSNHEKTQMMEYITKSWGTRLKYRTVTKAGVKSKGETHLCLYHIRTGEELKRWLENCGGENERYRLVQPKDHRRAGVCDHNVREVLTTETDEATDENTGDDLVEDKNQNTMPEKPESFQEKNKEELDQKKKGGDGNTKDNSTKNEKLEVVEFDESGVKKQVHGSKSDEEVTGSSLEKLLDGFVLFYNAKRNSEIDKDDWFSALCDSFKMSKFGSLEVIMDNIRPLRTRCVLKWNNKTLATAEGLTETQAKTAATLQLISKLEPFTYIIQAKEEYFVDGKVPPFIENPDPNKSGSYRVVRRKDLLSYYSIFQTIDEFTKKQSDGELIFGADFTWELKNEIVVYLKAKGLDYRYFTTNDQKPWSHMAIYHTINPENLKDQLLKSGGENDKYKLIPPQRVEPVPVKIVEVEVPKVPENPTKKPSAVVKRVEKRKQPTSNTTEPTLPEAEEAEGSKIQINLKKFKKDKVEYPEDTGGDFPGLILWIGIRKNSTWQKNLFCILIESFKLSKYGELTVEESDENVWGRKEPFKKCVIKSNRKVLAVGLGESKGEAKNSASMQVLRQLRKHCYTIQAKQSYFKEGKATPYNFNPDPTKEHIYSVVKRNKFKDRAAIIKYIDEFSKKICDEEIIFGDDFTFDEREAILNHCRQIKLTYRLMKCQSVGKGLHTHVAVFHQKPPPVIKAALMEVGGENDMYRLIPPGGKVTHQVNEIDLWPDTLEGGKIEEPTPGNLNSAVLCIKEEVSLNSQSNLKSPLITPSIKGSANIKGGYSEFPTMVSTNIVKGDIVPTLHLTDTSVPTGRKIPVKLSGPSLKSSSKSESAEPTQNVKSENSRRFPPGKQQQPNHNSPQSLLGPHTQPMDYNVGAQSLQPFHFDTLMGPQPLPLNYDIPMGPHPQPIDYKGSMGPHPHDFNAPMGIFPQPVNFVPLYPKEIQGNAIQEIPYDPQHFYIPPPIPMHGGLQEMPLQFGPQPSPLVEQQMQPTNLSTQGTVDFHQLPNVSEQEPTCQLATSKEGDLRDELAKKRQAENQHKETPDRRVYDVSMERTNIRKEDEESDGWSRKVFVTDSQNTEEISQEKTEDLRDRLTHKDSAKDNAQRKISEEKIIRKILPARNRQGELLKRNSRWEPPTRGRQTGPQKSMSGRRDVRTFSPDRDCRRVSPKQRNLSTERDRSLDRMRQERLFRSRESLPLEERHSREYNREHNYRRDQLERRRSDSRSPRRWSPIISPRRSPSLSYRDEVKLRRRISPTPRYRELWDNIEPRLAENIFMYKYVRQDSRTETEPIALLRATRALDFNVDFDYIIEQMAIDEWKVSVILMTDYNTSQPLVGEGWGVTEREAKLRASYQAVDSIQKVCHVIEPNYSYFAEGGVPEFIARRSPMKTRVYEIIQNMDPGTPLSRYTIEVMLGVFLRSELEDLFFLATDFSYFERVLVIEIANQMGLWWRLFGPRRLDAAADDVVSTQDLCVYKQCSAISLAHLLHDSGGSTLKYTLVNPQGAQL</sequence>
<accession>A0A1B6KUT3</accession>
<evidence type="ECO:0000259" key="2">
    <source>
        <dbReference type="PROSITE" id="PS51827"/>
    </source>
</evidence>
<dbReference type="InterPro" id="IPR021859">
    <property type="entry name" value="XTBD"/>
</dbReference>
<dbReference type="EMBL" id="GEBQ01024816">
    <property type="protein sequence ID" value="JAT15161.1"/>
    <property type="molecule type" value="Transcribed_RNA"/>
</dbReference>